<organism evidence="3 4">
    <name type="scientific">Streptomyces buecherae</name>
    <dbReference type="NCBI Taxonomy" id="2763006"/>
    <lineage>
        <taxon>Bacteria</taxon>
        <taxon>Bacillati</taxon>
        <taxon>Actinomycetota</taxon>
        <taxon>Actinomycetes</taxon>
        <taxon>Kitasatosporales</taxon>
        <taxon>Streptomycetaceae</taxon>
        <taxon>Streptomyces</taxon>
    </lineage>
</organism>
<keyword evidence="4" id="KW-1185">Reference proteome</keyword>
<dbReference type="InterPro" id="IPR045924">
    <property type="entry name" value="DUF6343"/>
</dbReference>
<evidence type="ECO:0000256" key="2">
    <source>
        <dbReference type="SAM" id="Phobius"/>
    </source>
</evidence>
<evidence type="ECO:0000313" key="4">
    <source>
        <dbReference type="Proteomes" id="UP000509303"/>
    </source>
</evidence>
<name>A0A7H8N2L8_9ACTN</name>
<dbReference type="EMBL" id="CP054929">
    <property type="protein sequence ID" value="QKW48591.1"/>
    <property type="molecule type" value="Genomic_DNA"/>
</dbReference>
<proteinExistence type="predicted"/>
<feature type="transmembrane region" description="Helical" evidence="2">
    <location>
        <begin position="44"/>
        <end position="66"/>
    </location>
</feature>
<dbReference type="RefSeq" id="WP_176160302.1">
    <property type="nucleotide sequence ID" value="NZ_CP054929.1"/>
</dbReference>
<evidence type="ECO:0000256" key="1">
    <source>
        <dbReference type="SAM" id="MobiDB-lite"/>
    </source>
</evidence>
<evidence type="ECO:0000313" key="3">
    <source>
        <dbReference type="EMBL" id="QKW48591.1"/>
    </source>
</evidence>
<gene>
    <name evidence="3" type="ORF">HUT08_02435</name>
</gene>
<keyword evidence="2" id="KW-0812">Transmembrane</keyword>
<feature type="compositionally biased region" description="Basic and acidic residues" evidence="1">
    <location>
        <begin position="1"/>
        <end position="13"/>
    </location>
</feature>
<dbReference type="Proteomes" id="UP000509303">
    <property type="component" value="Chromosome"/>
</dbReference>
<accession>A0A7H8N2L8</accession>
<reference evidence="3 4" key="1">
    <citation type="submission" date="2020-06" db="EMBL/GenBank/DDBJ databases">
        <title>Genome mining for natural products.</title>
        <authorList>
            <person name="Zhang B."/>
            <person name="Shi J."/>
            <person name="Ge H."/>
        </authorList>
    </citation>
    <scope>NUCLEOTIDE SEQUENCE [LARGE SCALE GENOMIC DNA]</scope>
    <source>
        <strain evidence="3 4">NA00687</strain>
    </source>
</reference>
<dbReference type="Pfam" id="PF19870">
    <property type="entry name" value="DUF6343"/>
    <property type="match status" value="1"/>
</dbReference>
<sequence>MNDESPRRRERPVPRGRSGVIGRRFARSGTEPVTAQSALGLRRVLSTVFLPLFGGAAVVFGVWAAMSDSDDNPGRGPLVTLAAVCAALTLFAAADLIVVTRRLRRERGSRPPAE</sequence>
<keyword evidence="2" id="KW-0472">Membrane</keyword>
<feature type="region of interest" description="Disordered" evidence="1">
    <location>
        <begin position="1"/>
        <end position="26"/>
    </location>
</feature>
<keyword evidence="2" id="KW-1133">Transmembrane helix</keyword>
<protein>
    <submittedName>
        <fullName evidence="3">Uncharacterized protein</fullName>
    </submittedName>
</protein>
<dbReference type="AlphaFoldDB" id="A0A7H8N2L8"/>
<feature type="transmembrane region" description="Helical" evidence="2">
    <location>
        <begin position="78"/>
        <end position="100"/>
    </location>
</feature>